<dbReference type="AlphaFoldDB" id="A0A4Z1TD48"/>
<keyword evidence="2" id="KW-0472">Membrane</keyword>
<evidence type="ECO:0000256" key="3">
    <source>
        <dbReference type="SAM" id="SignalP"/>
    </source>
</evidence>
<keyword evidence="5" id="KW-1185">Reference proteome</keyword>
<feature type="region of interest" description="Disordered" evidence="1">
    <location>
        <begin position="851"/>
        <end position="870"/>
    </location>
</feature>
<comment type="caution">
    <text evidence="4">The sequence shown here is derived from an EMBL/GenBank/DDBJ whole genome shotgun (WGS) entry which is preliminary data.</text>
</comment>
<gene>
    <name evidence="4" type="ORF">GMRT_10920</name>
</gene>
<proteinExistence type="predicted"/>
<sequence>MVIASLMSSLLVCALGTDKKMTIELHNRGSILLSSNMTIKFVADDYPFVYNTYLALKIDSSIPNVSVVANGYSLLKINESDITSVTLSMSGLESLTPDLTFDIILASSGSVRVWMGLYEELGTRQILNSTSLMTSEQSRYYVLPSNHYYDCVLQFVAESMDYTVRLSGIPNDLTPNVLDLPQVLVFRPLDNSYQAYWSHDRGNNGFEYPMHIETNYYYLEILARSLLPSDTPPDSLATLSVDLSTEYLRRHVMDELVLYASDSDANYTFNITSFRNNKLIIDMLCNGTAADGQVAACFKTSPLESNCRINIVGYDQEYGWDDLQGSDIGNLGFLTIRRPTPSNIQCTFVVADFGEISDVTAATTYKIGPQRNHLFRLTYSAFQNDDILVLLRPINPTTNTPVLAANIYVSSLTIYPTSSNYELFFTINLDLPPLPAHAHFDEQAALLYIPQDSLKHHDRNIYLRIESNIHSTVTFITQSGIQILVPNVCYGPNYQNFANNNELNLNNVYYASPITDLSLFYGDAHVYVSICNMSIFSFETISDPSSHGTKQVPRPIQLIFGNTLTENGAIDVAWRELLDPINATALVSLPVHYAFLIALSSVNVVEQSSYLIKYTQGMHRVPLDRELRLVSGTSKDYAIQFTVLQEPMRYYIILISGTVNKIPVIPLSPCSFARNQPSLTFLGNVSVPDNAPGSTYPKDRLYKLDFMDFDEDPPYYLVLIAVPQSITEANLFLEAEEIVMYDPLIVNSSLKSLKVSPLKFTIKDTTSYTRTCIAIWAIMGIVVIAFCAILIVYFRIRRQDRAKDSTGDSQEVPLIIVDQMDTSTNTPTTADMWNMSIRDVMSQSFGNVVQGSSIRSPIQPSECPTLSDATVQQRQIPDINSINSRDPY</sequence>
<evidence type="ECO:0000313" key="5">
    <source>
        <dbReference type="Proteomes" id="UP000315496"/>
    </source>
</evidence>
<evidence type="ECO:0000313" key="4">
    <source>
        <dbReference type="EMBL" id="TNJ30459.1"/>
    </source>
</evidence>
<feature type="transmembrane region" description="Helical" evidence="2">
    <location>
        <begin position="773"/>
        <end position="794"/>
    </location>
</feature>
<evidence type="ECO:0000256" key="1">
    <source>
        <dbReference type="SAM" id="MobiDB-lite"/>
    </source>
</evidence>
<dbReference type="VEuPathDB" id="GiardiaDB:GMRT_10920"/>
<organism evidence="4 5">
    <name type="scientific">Giardia muris</name>
    <dbReference type="NCBI Taxonomy" id="5742"/>
    <lineage>
        <taxon>Eukaryota</taxon>
        <taxon>Metamonada</taxon>
        <taxon>Diplomonadida</taxon>
        <taxon>Hexamitidae</taxon>
        <taxon>Giardiinae</taxon>
        <taxon>Giardia</taxon>
    </lineage>
</organism>
<feature type="signal peptide" evidence="3">
    <location>
        <begin position="1"/>
        <end position="16"/>
    </location>
</feature>
<accession>A0A4Z1TD48</accession>
<keyword evidence="2" id="KW-0812">Transmembrane</keyword>
<reference evidence="4 5" key="1">
    <citation type="submission" date="2019-05" db="EMBL/GenBank/DDBJ databases">
        <title>The compact genome of Giardia muris reveals important steps in the evolution of intestinal protozoan parasites.</title>
        <authorList>
            <person name="Xu F."/>
            <person name="Jimenez-Gonzalez A."/>
            <person name="Einarsson E."/>
            <person name="Astvaldsson A."/>
            <person name="Peirasmaki D."/>
            <person name="Eckmann L."/>
            <person name="Andersson J.O."/>
            <person name="Svard S.G."/>
            <person name="Jerlstrom-Hultqvist J."/>
        </authorList>
    </citation>
    <scope>NUCLEOTIDE SEQUENCE [LARGE SCALE GENOMIC DNA]</scope>
    <source>
        <strain evidence="4 5">Roberts-Thomson</strain>
    </source>
</reference>
<dbReference type="Proteomes" id="UP000315496">
    <property type="component" value="Chromosome 1"/>
</dbReference>
<name>A0A4Z1TD48_GIAMU</name>
<evidence type="ECO:0000256" key="2">
    <source>
        <dbReference type="SAM" id="Phobius"/>
    </source>
</evidence>
<keyword evidence="3" id="KW-0732">Signal</keyword>
<protein>
    <submittedName>
        <fullName evidence="4">Uncharacterized protein</fullName>
    </submittedName>
</protein>
<feature type="chain" id="PRO_5021395707" evidence="3">
    <location>
        <begin position="17"/>
        <end position="888"/>
    </location>
</feature>
<keyword evidence="2" id="KW-1133">Transmembrane helix</keyword>
<dbReference type="EMBL" id="VDLU01000001">
    <property type="protein sequence ID" value="TNJ30459.1"/>
    <property type="molecule type" value="Genomic_DNA"/>
</dbReference>